<comment type="caution">
    <text evidence="13">The sequence shown here is derived from an EMBL/GenBank/DDBJ whole genome shotgun (WGS) entry which is preliminary data.</text>
</comment>
<dbReference type="EMBL" id="WAIE01000002">
    <property type="protein sequence ID" value="KAB1442295.1"/>
    <property type="molecule type" value="Genomic_DNA"/>
</dbReference>
<dbReference type="GO" id="GO:0003725">
    <property type="term" value="F:double-stranded RNA binding"/>
    <property type="evidence" value="ECO:0007669"/>
    <property type="project" value="InterPro"/>
</dbReference>
<evidence type="ECO:0000256" key="2">
    <source>
        <dbReference type="ARBA" id="ARBA00007663"/>
    </source>
</evidence>
<keyword evidence="7" id="KW-0548">Nucleotidyltransferase</keyword>
<dbReference type="Pfam" id="PF01300">
    <property type="entry name" value="Sua5_yciO_yrdC"/>
    <property type="match status" value="1"/>
</dbReference>
<evidence type="ECO:0000256" key="9">
    <source>
        <dbReference type="ARBA" id="ARBA00022840"/>
    </source>
</evidence>
<dbReference type="GO" id="GO:0005524">
    <property type="term" value="F:ATP binding"/>
    <property type="evidence" value="ECO:0007669"/>
    <property type="project" value="UniProtKB-KW"/>
</dbReference>
<proteinExistence type="inferred from homology"/>
<comment type="catalytic activity">
    <reaction evidence="11">
        <text>L-threonine + hydrogencarbonate + ATP = L-threonylcarbamoyladenylate + diphosphate + H2O</text>
        <dbReference type="Rhea" id="RHEA:36407"/>
        <dbReference type="ChEBI" id="CHEBI:15377"/>
        <dbReference type="ChEBI" id="CHEBI:17544"/>
        <dbReference type="ChEBI" id="CHEBI:30616"/>
        <dbReference type="ChEBI" id="CHEBI:33019"/>
        <dbReference type="ChEBI" id="CHEBI:57926"/>
        <dbReference type="ChEBI" id="CHEBI:73682"/>
        <dbReference type="EC" id="2.7.7.87"/>
    </reaction>
</comment>
<evidence type="ECO:0000313" key="14">
    <source>
        <dbReference type="Proteomes" id="UP000438699"/>
    </source>
</evidence>
<organism evidence="13 14">
    <name type="scientific">Pseudodesulfovibrio senegalensis</name>
    <dbReference type="NCBI Taxonomy" id="1721087"/>
    <lineage>
        <taxon>Bacteria</taxon>
        <taxon>Pseudomonadati</taxon>
        <taxon>Thermodesulfobacteriota</taxon>
        <taxon>Desulfovibrionia</taxon>
        <taxon>Desulfovibrionales</taxon>
        <taxon>Desulfovibrionaceae</taxon>
    </lineage>
</organism>
<keyword evidence="6" id="KW-0819">tRNA processing</keyword>
<dbReference type="PANTHER" id="PTHR17490">
    <property type="entry name" value="SUA5"/>
    <property type="match status" value="1"/>
</dbReference>
<dbReference type="InterPro" id="IPR050156">
    <property type="entry name" value="TC-AMP_synthase_SUA5"/>
</dbReference>
<dbReference type="GO" id="GO:0008033">
    <property type="term" value="P:tRNA processing"/>
    <property type="evidence" value="ECO:0007669"/>
    <property type="project" value="UniProtKB-KW"/>
</dbReference>
<name>A0A6N6N388_9BACT</name>
<dbReference type="Proteomes" id="UP000438699">
    <property type="component" value="Unassembled WGS sequence"/>
</dbReference>
<evidence type="ECO:0000256" key="5">
    <source>
        <dbReference type="ARBA" id="ARBA00022679"/>
    </source>
</evidence>
<accession>A0A6N6N388</accession>
<evidence type="ECO:0000256" key="8">
    <source>
        <dbReference type="ARBA" id="ARBA00022741"/>
    </source>
</evidence>
<keyword evidence="9" id="KW-0067">ATP-binding</keyword>
<dbReference type="GO" id="GO:0061710">
    <property type="term" value="F:L-threonylcarbamoyladenylate synthase"/>
    <property type="evidence" value="ECO:0007669"/>
    <property type="project" value="UniProtKB-EC"/>
</dbReference>
<comment type="subcellular location">
    <subcellularLocation>
        <location evidence="1">Cytoplasm</location>
    </subcellularLocation>
</comment>
<dbReference type="GO" id="GO:0000049">
    <property type="term" value="F:tRNA binding"/>
    <property type="evidence" value="ECO:0007669"/>
    <property type="project" value="TreeGrafter"/>
</dbReference>
<dbReference type="AlphaFoldDB" id="A0A6N6N388"/>
<keyword evidence="14" id="KW-1185">Reference proteome</keyword>
<sequence>MQNVLDCLSRGGVAVYPTETLYALGCAATDQDACARVVALKKRPQIKPLPLIIGWQGGLELVTDHVPFSLISLAEHFWPGPLSVLVRARESLAPQVSDKQGFTSVRLSPHPVAAALSRELGVPLVATSANISGHEATADPEALDPDLLAGVDASYLDAPLPLGGAPSTVIRPGNDNEIEVVRAGAVAVHMLEAEGFVITNR</sequence>
<dbReference type="SUPFAM" id="SSF55821">
    <property type="entry name" value="YrdC/RibB"/>
    <property type="match status" value="1"/>
</dbReference>
<keyword evidence="4" id="KW-0963">Cytoplasm</keyword>
<dbReference type="NCBIfam" id="TIGR00057">
    <property type="entry name" value="L-threonylcarbamoyladenylate synthase"/>
    <property type="match status" value="1"/>
</dbReference>
<feature type="domain" description="YrdC-like" evidence="12">
    <location>
        <begin position="1"/>
        <end position="186"/>
    </location>
</feature>
<evidence type="ECO:0000256" key="11">
    <source>
        <dbReference type="ARBA" id="ARBA00048366"/>
    </source>
</evidence>
<evidence type="ECO:0000256" key="3">
    <source>
        <dbReference type="ARBA" id="ARBA00012584"/>
    </source>
</evidence>
<evidence type="ECO:0000256" key="10">
    <source>
        <dbReference type="ARBA" id="ARBA00029774"/>
    </source>
</evidence>
<dbReference type="InterPro" id="IPR006070">
    <property type="entry name" value="Sua5-like_dom"/>
</dbReference>
<dbReference type="RefSeq" id="WP_151150516.1">
    <property type="nucleotide sequence ID" value="NZ_WAIE01000002.1"/>
</dbReference>
<dbReference type="GO" id="GO:0005737">
    <property type="term" value="C:cytoplasm"/>
    <property type="evidence" value="ECO:0007669"/>
    <property type="project" value="UniProtKB-SubCell"/>
</dbReference>
<dbReference type="EC" id="2.7.7.87" evidence="3"/>
<reference evidence="13 14" key="1">
    <citation type="journal article" date="2017" name="Int. J. Syst. Evol. Microbiol.">
        <title>Desulfovibrio senegalensis sp. nov., a mesophilic sulfate reducer isolated from marine sediment.</title>
        <authorList>
            <person name="Thioye A."/>
            <person name="Gam Z.B.A."/>
            <person name="Mbengue M."/>
            <person name="Cayol J.L."/>
            <person name="Joseph-Bartoli M."/>
            <person name="Toure-Kane C."/>
            <person name="Labat M."/>
        </authorList>
    </citation>
    <scope>NUCLEOTIDE SEQUENCE [LARGE SCALE GENOMIC DNA]</scope>
    <source>
        <strain evidence="13 14">DSM 101509</strain>
    </source>
</reference>
<keyword evidence="8" id="KW-0547">Nucleotide-binding</keyword>
<protein>
    <recommendedName>
        <fullName evidence="10">L-threonylcarbamoyladenylate synthase</fullName>
        <ecNumber evidence="3">2.7.7.87</ecNumber>
    </recommendedName>
    <alternativeName>
        <fullName evidence="10">L-threonylcarbamoyladenylate synthase</fullName>
    </alternativeName>
</protein>
<evidence type="ECO:0000313" key="13">
    <source>
        <dbReference type="EMBL" id="KAB1442295.1"/>
    </source>
</evidence>
<evidence type="ECO:0000256" key="6">
    <source>
        <dbReference type="ARBA" id="ARBA00022694"/>
    </source>
</evidence>
<evidence type="ECO:0000259" key="12">
    <source>
        <dbReference type="PROSITE" id="PS51163"/>
    </source>
</evidence>
<keyword evidence="5" id="KW-0808">Transferase</keyword>
<dbReference type="InterPro" id="IPR017945">
    <property type="entry name" value="DHBP_synth_RibB-like_a/b_dom"/>
</dbReference>
<comment type="similarity">
    <text evidence="2">Belongs to the SUA5 family.</text>
</comment>
<dbReference type="OrthoDB" id="9814580at2"/>
<evidence type="ECO:0000256" key="7">
    <source>
        <dbReference type="ARBA" id="ARBA00022695"/>
    </source>
</evidence>
<evidence type="ECO:0000256" key="1">
    <source>
        <dbReference type="ARBA" id="ARBA00004496"/>
    </source>
</evidence>
<gene>
    <name evidence="13" type="ORF">F8A88_07530</name>
</gene>
<dbReference type="Gene3D" id="3.90.870.10">
    <property type="entry name" value="DHBP synthase"/>
    <property type="match status" value="1"/>
</dbReference>
<evidence type="ECO:0000256" key="4">
    <source>
        <dbReference type="ARBA" id="ARBA00022490"/>
    </source>
</evidence>
<dbReference type="PROSITE" id="PS51163">
    <property type="entry name" value="YRDC"/>
    <property type="match status" value="1"/>
</dbReference>
<dbReference type="GO" id="GO:0006450">
    <property type="term" value="P:regulation of translational fidelity"/>
    <property type="evidence" value="ECO:0007669"/>
    <property type="project" value="TreeGrafter"/>
</dbReference>
<dbReference type="PANTHER" id="PTHR17490:SF16">
    <property type="entry name" value="THREONYLCARBAMOYL-AMP SYNTHASE"/>
    <property type="match status" value="1"/>
</dbReference>